<dbReference type="EMBL" id="LJKA01000020">
    <property type="protein sequence ID" value="KZD38731.1"/>
    <property type="molecule type" value="Genomic_DNA"/>
</dbReference>
<evidence type="ECO:0000313" key="2">
    <source>
        <dbReference type="Proteomes" id="UP000076501"/>
    </source>
</evidence>
<proteinExistence type="predicted"/>
<reference evidence="1 2" key="1">
    <citation type="submission" date="2015-09" db="EMBL/GenBank/DDBJ databases">
        <title>Bacillus cereus food isolates.</title>
        <authorList>
            <person name="Boekhorst J."/>
        </authorList>
    </citation>
    <scope>NUCLEOTIDE SEQUENCE [LARGE SCALE GENOMIC DNA]</scope>
    <source>
        <strain evidence="1 2">B4082</strain>
    </source>
</reference>
<protein>
    <submittedName>
        <fullName evidence="1">Uncharacterized protein</fullName>
    </submittedName>
</protein>
<accession>A0A162N8I3</accession>
<dbReference type="Proteomes" id="UP000076501">
    <property type="component" value="Unassembled WGS sequence"/>
</dbReference>
<comment type="caution">
    <text evidence="1">The sequence shown here is derived from an EMBL/GenBank/DDBJ whole genome shotgun (WGS) entry which is preliminary data.</text>
</comment>
<gene>
    <name evidence="1" type="ORF">B4082_1477</name>
</gene>
<sequence>MFPLSLIGFIIAFLILGVISLAKNKGEQKVIVYPFDKIDFS</sequence>
<dbReference type="AlphaFoldDB" id="A0A162N8I3"/>
<dbReference type="PATRIC" id="fig|1396.539.peg.2691"/>
<evidence type="ECO:0000313" key="1">
    <source>
        <dbReference type="EMBL" id="KZD38731.1"/>
    </source>
</evidence>
<organism evidence="1 2">
    <name type="scientific">Bacillus cereus</name>
    <dbReference type="NCBI Taxonomy" id="1396"/>
    <lineage>
        <taxon>Bacteria</taxon>
        <taxon>Bacillati</taxon>
        <taxon>Bacillota</taxon>
        <taxon>Bacilli</taxon>
        <taxon>Bacillales</taxon>
        <taxon>Bacillaceae</taxon>
        <taxon>Bacillus</taxon>
        <taxon>Bacillus cereus group</taxon>
    </lineage>
</organism>
<name>A0A162N8I3_BACCE</name>